<feature type="transmembrane region" description="Helical" evidence="1">
    <location>
        <begin position="75"/>
        <end position="96"/>
    </location>
</feature>
<proteinExistence type="predicted"/>
<keyword evidence="1" id="KW-0812">Transmembrane</keyword>
<evidence type="ECO:0000313" key="3">
    <source>
        <dbReference type="Proteomes" id="UP000001095"/>
    </source>
</evidence>
<dbReference type="AlphaFoldDB" id="K8P8M4"/>
<evidence type="ECO:0000313" key="2">
    <source>
        <dbReference type="EMBL" id="EKS38917.1"/>
    </source>
</evidence>
<dbReference type="HOGENOM" id="CLU_1458383_0_0_5"/>
<feature type="transmembrane region" description="Helical" evidence="1">
    <location>
        <begin position="116"/>
        <end position="138"/>
    </location>
</feature>
<keyword evidence="3" id="KW-1185">Reference proteome</keyword>
<protein>
    <submittedName>
        <fullName evidence="2">Uncharacterized protein</fullName>
    </submittedName>
</protein>
<organism evidence="2 3">
    <name type="scientific">Afipia clevelandensis ATCC 49720</name>
    <dbReference type="NCBI Taxonomy" id="883079"/>
    <lineage>
        <taxon>Bacteria</taxon>
        <taxon>Pseudomonadati</taxon>
        <taxon>Pseudomonadota</taxon>
        <taxon>Alphaproteobacteria</taxon>
        <taxon>Hyphomicrobiales</taxon>
        <taxon>Nitrobacteraceae</taxon>
        <taxon>Afipia</taxon>
    </lineage>
</organism>
<dbReference type="Proteomes" id="UP000001095">
    <property type="component" value="Unassembled WGS sequence"/>
</dbReference>
<keyword evidence="1" id="KW-0472">Membrane</keyword>
<feature type="transmembrane region" description="Helical" evidence="1">
    <location>
        <begin position="20"/>
        <end position="39"/>
    </location>
</feature>
<reference evidence="2 3" key="1">
    <citation type="submission" date="2012-04" db="EMBL/GenBank/DDBJ databases">
        <title>The Genome Sequence of Afipia clevelandensis ATCC 49720.</title>
        <authorList>
            <consortium name="The Broad Institute Genome Sequencing Platform"/>
            <person name="Earl A."/>
            <person name="Ward D."/>
            <person name="Feldgarden M."/>
            <person name="Gevers D."/>
            <person name="Huys G."/>
            <person name="Walker B."/>
            <person name="Young S.K."/>
            <person name="Zeng Q."/>
            <person name="Gargeya S."/>
            <person name="Fitzgerald M."/>
            <person name="Haas B."/>
            <person name="Abouelleil A."/>
            <person name="Alvarado L."/>
            <person name="Arachchi H.M."/>
            <person name="Berlin A."/>
            <person name="Chapman S.B."/>
            <person name="Goldberg J."/>
            <person name="Griggs A."/>
            <person name="Gujja S."/>
            <person name="Hansen M."/>
            <person name="Howarth C."/>
            <person name="Imamovic A."/>
            <person name="Larimer J."/>
            <person name="McCowen C."/>
            <person name="Montmayeur A."/>
            <person name="Murphy C."/>
            <person name="Neiman D."/>
            <person name="Pearson M."/>
            <person name="Priest M."/>
            <person name="Roberts A."/>
            <person name="Saif S."/>
            <person name="Shea T."/>
            <person name="Sisk P."/>
            <person name="Sykes S."/>
            <person name="Wortman J."/>
            <person name="Nusbaum C."/>
            <person name="Birren B."/>
        </authorList>
    </citation>
    <scope>NUCLEOTIDE SEQUENCE [LARGE SCALE GENOMIC DNA]</scope>
    <source>
        <strain evidence="2 3">ATCC 49720</strain>
    </source>
</reference>
<accession>K8P8M4</accession>
<comment type="caution">
    <text evidence="2">The sequence shown here is derived from an EMBL/GenBank/DDBJ whole genome shotgun (WGS) entry which is preliminary data.</text>
</comment>
<name>K8P8M4_9BRAD</name>
<sequence>MDFERNRYGLLVPPQTTSTAAGFLLSVIGLLIPIVVMTGSDRFAFRSHILQETPTFKVLRNVELLSDAKIAEFEFLFALLILAQIVFSLFFFRKTVREFSKGSPPPVELRASWRRLMVGLLAAGIIAISLPLVWGFAAESFGYLSSKFSFLTLAVLSLGPSFLIEGLLAGSFLVFSSCVYWREVP</sequence>
<evidence type="ECO:0000256" key="1">
    <source>
        <dbReference type="SAM" id="Phobius"/>
    </source>
</evidence>
<keyword evidence="1" id="KW-1133">Transmembrane helix</keyword>
<feature type="transmembrane region" description="Helical" evidence="1">
    <location>
        <begin position="150"/>
        <end position="175"/>
    </location>
</feature>
<gene>
    <name evidence="2" type="ORF">HMPREF9696_01386</name>
</gene>
<dbReference type="EMBL" id="AGWY01000006">
    <property type="protein sequence ID" value="EKS38917.1"/>
    <property type="molecule type" value="Genomic_DNA"/>
</dbReference>